<accession>A0A4C1X402</accession>
<keyword evidence="3" id="KW-1185">Reference proteome</keyword>
<comment type="caution">
    <text evidence="2">The sequence shown here is derived from an EMBL/GenBank/DDBJ whole genome shotgun (WGS) entry which is preliminary data.</text>
</comment>
<feature type="region of interest" description="Disordered" evidence="1">
    <location>
        <begin position="1"/>
        <end position="28"/>
    </location>
</feature>
<dbReference type="AlphaFoldDB" id="A0A4C1X402"/>
<proteinExistence type="predicted"/>
<name>A0A4C1X402_EUMVA</name>
<evidence type="ECO:0000313" key="2">
    <source>
        <dbReference type="EMBL" id="GBP58451.1"/>
    </source>
</evidence>
<sequence length="108" mass="11970">MTILKRNEGRQVDRGDSASGRSGVDGEVHVVGQRRVDGVVDVGRRFRRRVINRRSGSCGRPVLAPSGGTVDGGRWLRCPIRSRRCWAPLPPPHQKEMASLSGRPESDW</sequence>
<feature type="region of interest" description="Disordered" evidence="1">
    <location>
        <begin position="88"/>
        <end position="108"/>
    </location>
</feature>
<dbReference type="Proteomes" id="UP000299102">
    <property type="component" value="Unassembled WGS sequence"/>
</dbReference>
<gene>
    <name evidence="2" type="ORF">EVAR_36923_1</name>
</gene>
<feature type="compositionally biased region" description="Basic and acidic residues" evidence="1">
    <location>
        <begin position="1"/>
        <end position="16"/>
    </location>
</feature>
<dbReference type="EMBL" id="BGZK01000735">
    <property type="protein sequence ID" value="GBP58451.1"/>
    <property type="molecule type" value="Genomic_DNA"/>
</dbReference>
<protein>
    <submittedName>
        <fullName evidence="2">Uncharacterized protein</fullName>
    </submittedName>
</protein>
<evidence type="ECO:0000256" key="1">
    <source>
        <dbReference type="SAM" id="MobiDB-lite"/>
    </source>
</evidence>
<organism evidence="2 3">
    <name type="scientific">Eumeta variegata</name>
    <name type="common">Bagworm moth</name>
    <name type="synonym">Eumeta japonica</name>
    <dbReference type="NCBI Taxonomy" id="151549"/>
    <lineage>
        <taxon>Eukaryota</taxon>
        <taxon>Metazoa</taxon>
        <taxon>Ecdysozoa</taxon>
        <taxon>Arthropoda</taxon>
        <taxon>Hexapoda</taxon>
        <taxon>Insecta</taxon>
        <taxon>Pterygota</taxon>
        <taxon>Neoptera</taxon>
        <taxon>Endopterygota</taxon>
        <taxon>Lepidoptera</taxon>
        <taxon>Glossata</taxon>
        <taxon>Ditrysia</taxon>
        <taxon>Tineoidea</taxon>
        <taxon>Psychidae</taxon>
        <taxon>Oiketicinae</taxon>
        <taxon>Eumeta</taxon>
    </lineage>
</organism>
<reference evidence="2 3" key="1">
    <citation type="journal article" date="2019" name="Commun. Biol.">
        <title>The bagworm genome reveals a unique fibroin gene that provides high tensile strength.</title>
        <authorList>
            <person name="Kono N."/>
            <person name="Nakamura H."/>
            <person name="Ohtoshi R."/>
            <person name="Tomita M."/>
            <person name="Numata K."/>
            <person name="Arakawa K."/>
        </authorList>
    </citation>
    <scope>NUCLEOTIDE SEQUENCE [LARGE SCALE GENOMIC DNA]</scope>
</reference>
<evidence type="ECO:0000313" key="3">
    <source>
        <dbReference type="Proteomes" id="UP000299102"/>
    </source>
</evidence>